<proteinExistence type="predicted"/>
<dbReference type="AlphaFoldDB" id="A0A932GS90"/>
<evidence type="ECO:0000259" key="2">
    <source>
        <dbReference type="SMART" id="SM00226"/>
    </source>
</evidence>
<reference evidence="3" key="1">
    <citation type="submission" date="2020-07" db="EMBL/GenBank/DDBJ databases">
        <title>Huge and variable diversity of episymbiotic CPR bacteria and DPANN archaea in groundwater ecosystems.</title>
        <authorList>
            <person name="He C.Y."/>
            <person name="Keren R."/>
            <person name="Whittaker M."/>
            <person name="Farag I.F."/>
            <person name="Doudna J."/>
            <person name="Cate J.H.D."/>
            <person name="Banfield J.F."/>
        </authorList>
    </citation>
    <scope>NUCLEOTIDE SEQUENCE</scope>
    <source>
        <strain evidence="3">NC_groundwater_717_Ag_S-0.2um_59_8</strain>
    </source>
</reference>
<evidence type="ECO:0000313" key="3">
    <source>
        <dbReference type="EMBL" id="MBI3016128.1"/>
    </source>
</evidence>
<dbReference type="SUPFAM" id="SSF52788">
    <property type="entry name" value="Phosphotyrosine protein phosphatases I"/>
    <property type="match status" value="1"/>
</dbReference>
<keyword evidence="1" id="KW-0059">Arsenical resistance</keyword>
<dbReference type="EMBL" id="JACPSX010000266">
    <property type="protein sequence ID" value="MBI3016128.1"/>
    <property type="molecule type" value="Genomic_DNA"/>
</dbReference>
<dbReference type="PANTHER" id="PTHR43428:SF1">
    <property type="entry name" value="ARSENATE REDUCTASE"/>
    <property type="match status" value="1"/>
</dbReference>
<dbReference type="Proteomes" id="UP000741360">
    <property type="component" value="Unassembled WGS sequence"/>
</dbReference>
<accession>A0A932GS90</accession>
<dbReference type="InterPro" id="IPR036196">
    <property type="entry name" value="Ptyr_pPase_sf"/>
</dbReference>
<comment type="caution">
    <text evidence="3">The sequence shown here is derived from an EMBL/GenBank/DDBJ whole genome shotgun (WGS) entry which is preliminary data.</text>
</comment>
<dbReference type="Pfam" id="PF01451">
    <property type="entry name" value="LMWPc"/>
    <property type="match status" value="1"/>
</dbReference>
<feature type="domain" description="Phosphotyrosine protein phosphatase I" evidence="2">
    <location>
        <begin position="2"/>
        <end position="135"/>
    </location>
</feature>
<dbReference type="InterPro" id="IPR023485">
    <property type="entry name" value="Ptyr_pPase"/>
</dbReference>
<dbReference type="CDD" id="cd16345">
    <property type="entry name" value="LMWP_ArsC"/>
    <property type="match status" value="1"/>
</dbReference>
<dbReference type="PANTHER" id="PTHR43428">
    <property type="entry name" value="ARSENATE REDUCTASE"/>
    <property type="match status" value="1"/>
</dbReference>
<name>A0A932GS90_UNCTE</name>
<dbReference type="GO" id="GO:0046685">
    <property type="term" value="P:response to arsenic-containing substance"/>
    <property type="evidence" value="ECO:0007669"/>
    <property type="project" value="UniProtKB-KW"/>
</dbReference>
<evidence type="ECO:0000313" key="4">
    <source>
        <dbReference type="Proteomes" id="UP000741360"/>
    </source>
</evidence>
<organism evidence="3 4">
    <name type="scientific">Tectimicrobiota bacterium</name>
    <dbReference type="NCBI Taxonomy" id="2528274"/>
    <lineage>
        <taxon>Bacteria</taxon>
        <taxon>Pseudomonadati</taxon>
        <taxon>Nitrospinota/Tectimicrobiota group</taxon>
        <taxon>Candidatus Tectimicrobiota</taxon>
    </lineage>
</organism>
<evidence type="ECO:0000256" key="1">
    <source>
        <dbReference type="ARBA" id="ARBA00022849"/>
    </source>
</evidence>
<gene>
    <name evidence="3" type="ORF">HYY65_13945</name>
</gene>
<protein>
    <submittedName>
        <fullName evidence="3">Arsenate reductase ArsC</fullName>
    </submittedName>
</protein>
<sequence>MKRILFVCTGNSARSQMAEGFARHFGRGSVEAISAGMEPSRLNPYAVRVMAEKGIDISPQQSKAFDENLARRMDVVVTVCGNADERCPVLPPEVGRLHWPLEDPAAAKGSEAEILTKFREIRDQIEARVLELVRDLK</sequence>
<dbReference type="Gene3D" id="3.40.50.2300">
    <property type="match status" value="1"/>
</dbReference>
<dbReference type="SMART" id="SM00226">
    <property type="entry name" value="LMWPc"/>
    <property type="match status" value="1"/>
</dbReference>